<name>X1MU59_9ZZZZ</name>
<sequence length="63" mass="7084">MYIFAKQNEGLFLINYDPGHIAQCVRAQSPKAIIVDDAHIDTGRLNMLRQLRTQIGAGFRIIA</sequence>
<dbReference type="AlphaFoldDB" id="X1MU59"/>
<feature type="non-terminal residue" evidence="1">
    <location>
        <position position="63"/>
    </location>
</feature>
<comment type="caution">
    <text evidence="1">The sequence shown here is derived from an EMBL/GenBank/DDBJ whole genome shotgun (WGS) entry which is preliminary data.</text>
</comment>
<organism evidence="1">
    <name type="scientific">marine sediment metagenome</name>
    <dbReference type="NCBI Taxonomy" id="412755"/>
    <lineage>
        <taxon>unclassified sequences</taxon>
        <taxon>metagenomes</taxon>
        <taxon>ecological metagenomes</taxon>
    </lineage>
</organism>
<gene>
    <name evidence="1" type="ORF">S06H3_49387</name>
</gene>
<evidence type="ECO:0000313" key="1">
    <source>
        <dbReference type="EMBL" id="GAI34823.1"/>
    </source>
</evidence>
<dbReference type="EMBL" id="BARV01031183">
    <property type="protein sequence ID" value="GAI34823.1"/>
    <property type="molecule type" value="Genomic_DNA"/>
</dbReference>
<protein>
    <submittedName>
        <fullName evidence="1">Uncharacterized protein</fullName>
    </submittedName>
</protein>
<proteinExistence type="predicted"/>
<reference evidence="1" key="1">
    <citation type="journal article" date="2014" name="Front. Microbiol.">
        <title>High frequency of phylogenetically diverse reductive dehalogenase-homologous genes in deep subseafloor sedimentary metagenomes.</title>
        <authorList>
            <person name="Kawai M."/>
            <person name="Futagami T."/>
            <person name="Toyoda A."/>
            <person name="Takaki Y."/>
            <person name="Nishi S."/>
            <person name="Hori S."/>
            <person name="Arai W."/>
            <person name="Tsubouchi T."/>
            <person name="Morono Y."/>
            <person name="Uchiyama I."/>
            <person name="Ito T."/>
            <person name="Fujiyama A."/>
            <person name="Inagaki F."/>
            <person name="Takami H."/>
        </authorList>
    </citation>
    <scope>NUCLEOTIDE SEQUENCE</scope>
    <source>
        <strain evidence="1">Expedition CK06-06</strain>
    </source>
</reference>
<accession>X1MU59</accession>